<accession>A0A8A3PEK5</accession>
<keyword evidence="6" id="KW-0949">S-adenosyl-L-methionine</keyword>
<dbReference type="GO" id="GO:0032259">
    <property type="term" value="P:methylation"/>
    <property type="evidence" value="ECO:0007669"/>
    <property type="project" value="UniProtKB-KW"/>
</dbReference>
<dbReference type="Gene3D" id="3.40.50.150">
    <property type="entry name" value="Vaccinia Virus protein VP39"/>
    <property type="match status" value="1"/>
</dbReference>
<gene>
    <name evidence="11" type="ORF">DSL72_005215</name>
</gene>
<dbReference type="PANTHER" id="PTHR32379">
    <property type="entry name" value="GUANIDINOACETATE N-METHYLTRANSFERASE"/>
    <property type="match status" value="1"/>
</dbReference>
<dbReference type="OrthoDB" id="19014at2759"/>
<dbReference type="GO" id="GO:0005737">
    <property type="term" value="C:cytoplasm"/>
    <property type="evidence" value="ECO:0007669"/>
    <property type="project" value="UniProtKB-SubCell"/>
</dbReference>
<evidence type="ECO:0000256" key="1">
    <source>
        <dbReference type="ARBA" id="ARBA00002207"/>
    </source>
</evidence>
<dbReference type="InterPro" id="IPR029063">
    <property type="entry name" value="SAM-dependent_MTases_sf"/>
</dbReference>
<evidence type="ECO:0000256" key="8">
    <source>
        <dbReference type="PIRNR" id="PIRNR038148"/>
    </source>
</evidence>
<dbReference type="FunFam" id="3.40.50.150:FF:000135">
    <property type="entry name" value="Arginine N-methyltransferase 2"/>
    <property type="match status" value="1"/>
</dbReference>
<feature type="compositionally biased region" description="Acidic residues" evidence="9">
    <location>
        <begin position="129"/>
        <end position="151"/>
    </location>
</feature>
<reference evidence="11" key="1">
    <citation type="submission" date="2020-10" db="EMBL/GenBank/DDBJ databases">
        <title>Genome Sequence of Monilinia vaccinii-corymbosi Sheds Light on Mummy Berry Disease Infection of Blueberry and Mating Type.</title>
        <authorList>
            <person name="Yow A.G."/>
            <person name="Zhang Y."/>
            <person name="Bansal K."/>
            <person name="Eacker S.M."/>
            <person name="Sullivan S."/>
            <person name="Liachko I."/>
            <person name="Cubeta M.A."/>
            <person name="Rollins J.A."/>
            <person name="Ashrafi H."/>
        </authorList>
    </citation>
    <scope>NUCLEOTIDE SEQUENCE</scope>
    <source>
        <strain evidence="11">RL-1</strain>
    </source>
</reference>
<sequence length="431" mass="47827">MNDPAFAPETNTTTQAILLAASAHDLSALKPLLREPGAASVQDPETGFTPLHAAIASCDDAASAEDIAAAKATVAELFLAGAIWNDLDVKDETPGCLAWRLGRRELYEMVVEAGVRAEMLMNLMGGYEELSDEEEEEEEEGEEEREDEEERELGGTGIGEDAKKATGEETAEEKTHAPAAETKEEEEEEETEAAKKDVNSADYLQSKLEFTDDKLLDADGNGVMMAWEKSIMQRTVDLLIPPSSPPLRILNIGFGMGIIDTMFAATSPARHAIIEAHPDVLARLHTPGHKFGEEWEASAPEPGDHVVYHGRWQEILPILLEAEMQYDVIYFDTFGESYMALKECFSEYVIGLLSENGKFSFFNGLGADRRVCYDVYTKVVELDLCDACLDVEWTEVDVGELGGEGEGEWKGVRRRYWVLDKYRLPICRIMR</sequence>
<keyword evidence="7 8" id="KW-0539">Nucleus</keyword>
<organism evidence="11 12">
    <name type="scientific">Monilinia vaccinii-corymbosi</name>
    <dbReference type="NCBI Taxonomy" id="61207"/>
    <lineage>
        <taxon>Eukaryota</taxon>
        <taxon>Fungi</taxon>
        <taxon>Dikarya</taxon>
        <taxon>Ascomycota</taxon>
        <taxon>Pezizomycotina</taxon>
        <taxon>Leotiomycetes</taxon>
        <taxon>Helotiales</taxon>
        <taxon>Sclerotiniaceae</taxon>
        <taxon>Monilinia</taxon>
    </lineage>
</organism>
<comment type="similarity">
    <text evidence="8">Belongs to the class I-like SAM-binding methyltransferase superfamily. RMT2 methyltransferase family.</text>
</comment>
<keyword evidence="12" id="KW-1185">Reference proteome</keyword>
<comment type="subcellular location">
    <subcellularLocation>
        <location evidence="8">Cytoplasm</location>
    </subcellularLocation>
    <subcellularLocation>
        <location evidence="8">Nucleus</location>
    </subcellularLocation>
</comment>
<keyword evidence="3 8" id="KW-0963">Cytoplasm</keyword>
<dbReference type="InterPro" id="IPR026480">
    <property type="entry name" value="RMT2_dom"/>
</dbReference>
<dbReference type="PANTHER" id="PTHR32379:SF1">
    <property type="entry name" value="GUANIDINOACETATE N-METHYLTRANSFERASE"/>
    <property type="match status" value="1"/>
</dbReference>
<feature type="domain" description="RMT2" evidence="10">
    <location>
        <begin position="196"/>
        <end position="431"/>
    </location>
</feature>
<dbReference type="FunFam" id="1.25.40.20:FF:000541">
    <property type="entry name" value="Arginine N-methyltransferase 2"/>
    <property type="match status" value="1"/>
</dbReference>
<dbReference type="AlphaFoldDB" id="A0A8A3PEK5"/>
<dbReference type="GO" id="GO:0005634">
    <property type="term" value="C:nucleus"/>
    <property type="evidence" value="ECO:0007669"/>
    <property type="project" value="UniProtKB-SubCell"/>
</dbReference>
<dbReference type="PIRSF" id="PIRSF038148">
    <property type="entry name" value="Arginine_N-mtfrase-2"/>
    <property type="match status" value="1"/>
</dbReference>
<dbReference type="EMBL" id="CP063408">
    <property type="protein sequence ID" value="QSZ33647.1"/>
    <property type="molecule type" value="Genomic_DNA"/>
</dbReference>
<dbReference type="SUPFAM" id="SSF53335">
    <property type="entry name" value="S-adenosyl-L-methionine-dependent methyltransferases"/>
    <property type="match status" value="1"/>
</dbReference>
<dbReference type="SUPFAM" id="SSF48403">
    <property type="entry name" value="Ankyrin repeat"/>
    <property type="match status" value="1"/>
</dbReference>
<keyword evidence="4 8" id="KW-0489">Methyltransferase</keyword>
<evidence type="ECO:0000256" key="5">
    <source>
        <dbReference type="ARBA" id="ARBA00022679"/>
    </source>
</evidence>
<feature type="compositionally biased region" description="Basic and acidic residues" evidence="9">
    <location>
        <begin position="160"/>
        <end position="176"/>
    </location>
</feature>
<evidence type="ECO:0000256" key="3">
    <source>
        <dbReference type="ARBA" id="ARBA00022490"/>
    </source>
</evidence>
<proteinExistence type="inferred from homology"/>
<comment type="function">
    <text evidence="1 8">S-adenosyl-L-methionine-dependent protein-arginine N-methyltransferase that methylates the delta-nitrogen atom of arginine residues to form N5-methylarginine (type IV) in target proteins. Monomethylates ribosomal protein L12.</text>
</comment>
<dbReference type="Proteomes" id="UP000672032">
    <property type="component" value="Chromosome 4"/>
</dbReference>
<dbReference type="InterPro" id="IPR051038">
    <property type="entry name" value="RMT2/GAMT_Mtase"/>
</dbReference>
<dbReference type="InterPro" id="IPR017408">
    <property type="entry name" value="Arginine_N-MeTrfase_2"/>
</dbReference>
<feature type="region of interest" description="Disordered" evidence="9">
    <location>
        <begin position="128"/>
        <end position="198"/>
    </location>
</feature>
<dbReference type="Gene3D" id="1.25.40.20">
    <property type="entry name" value="Ankyrin repeat-containing domain"/>
    <property type="match status" value="1"/>
</dbReference>
<evidence type="ECO:0000256" key="4">
    <source>
        <dbReference type="ARBA" id="ARBA00022603"/>
    </source>
</evidence>
<evidence type="ECO:0000256" key="7">
    <source>
        <dbReference type="ARBA" id="ARBA00023242"/>
    </source>
</evidence>
<name>A0A8A3PEK5_9HELO</name>
<evidence type="ECO:0000256" key="2">
    <source>
        <dbReference type="ARBA" id="ARBA00011245"/>
    </source>
</evidence>
<comment type="subunit">
    <text evidence="2 8">Monomer.</text>
</comment>
<dbReference type="CDD" id="cd02440">
    <property type="entry name" value="AdoMet_MTases"/>
    <property type="match status" value="1"/>
</dbReference>
<dbReference type="EC" id="2.1.1.-" evidence="8"/>
<evidence type="ECO:0000259" key="10">
    <source>
        <dbReference type="PROSITE" id="PS51559"/>
    </source>
</evidence>
<dbReference type="InterPro" id="IPR036770">
    <property type="entry name" value="Ankyrin_rpt-contain_sf"/>
</dbReference>
<dbReference type="GO" id="GO:0019702">
    <property type="term" value="F:protein arginine N5-methyltransferase activity"/>
    <property type="evidence" value="ECO:0007669"/>
    <property type="project" value="TreeGrafter"/>
</dbReference>
<dbReference type="PROSITE" id="PS51559">
    <property type="entry name" value="SAM_RMT2"/>
    <property type="match status" value="1"/>
</dbReference>
<evidence type="ECO:0000313" key="11">
    <source>
        <dbReference type="EMBL" id="QSZ33647.1"/>
    </source>
</evidence>
<evidence type="ECO:0000256" key="9">
    <source>
        <dbReference type="SAM" id="MobiDB-lite"/>
    </source>
</evidence>
<evidence type="ECO:0000256" key="6">
    <source>
        <dbReference type="ARBA" id="ARBA00022691"/>
    </source>
</evidence>
<keyword evidence="5 8" id="KW-0808">Transferase</keyword>
<protein>
    <recommendedName>
        <fullName evidence="8">Arginine N-methyltransferase 2</fullName>
        <ecNumber evidence="8">2.1.1.-</ecNumber>
    </recommendedName>
</protein>
<evidence type="ECO:0000313" key="12">
    <source>
        <dbReference type="Proteomes" id="UP000672032"/>
    </source>
</evidence>